<feature type="domain" description="Copper amine oxidase-like N-terminal" evidence="2">
    <location>
        <begin position="57"/>
        <end position="153"/>
    </location>
</feature>
<dbReference type="Pfam" id="PF07833">
    <property type="entry name" value="Cu_amine_oxidN1"/>
    <property type="match status" value="1"/>
</dbReference>
<evidence type="ECO:0000313" key="3">
    <source>
        <dbReference type="EMBL" id="MEC0241479.1"/>
    </source>
</evidence>
<feature type="signal peptide" evidence="1">
    <location>
        <begin position="1"/>
        <end position="36"/>
    </location>
</feature>
<comment type="caution">
    <text evidence="3">The sequence shown here is derived from an EMBL/GenBank/DDBJ whole genome shotgun (WGS) entry which is preliminary data.</text>
</comment>
<dbReference type="RefSeq" id="WP_326089180.1">
    <property type="nucleotide sequence ID" value="NZ_JARLKZ010000012.1"/>
</dbReference>
<organism evidence="3 4">
    <name type="scientific">Paenibacillus dokdonensis</name>
    <dbReference type="NCBI Taxonomy" id="2567944"/>
    <lineage>
        <taxon>Bacteria</taxon>
        <taxon>Bacillati</taxon>
        <taxon>Bacillota</taxon>
        <taxon>Bacilli</taxon>
        <taxon>Bacillales</taxon>
        <taxon>Paenibacillaceae</taxon>
        <taxon>Paenibacillus</taxon>
    </lineage>
</organism>
<reference evidence="3 4" key="1">
    <citation type="submission" date="2023-03" db="EMBL/GenBank/DDBJ databases">
        <title>Bacillus Genome Sequencing.</title>
        <authorList>
            <person name="Dunlap C."/>
        </authorList>
    </citation>
    <scope>NUCLEOTIDE SEQUENCE [LARGE SCALE GENOMIC DNA]</scope>
    <source>
        <strain evidence="3 4">BD-525</strain>
    </source>
</reference>
<gene>
    <name evidence="3" type="ORF">P4H66_16780</name>
</gene>
<dbReference type="SUPFAM" id="SSF55383">
    <property type="entry name" value="Copper amine oxidase, domain N"/>
    <property type="match status" value="1"/>
</dbReference>
<dbReference type="InterPro" id="IPR012854">
    <property type="entry name" value="Cu_amine_oxidase-like_N"/>
</dbReference>
<proteinExistence type="predicted"/>
<name>A0ABU6GP15_9BACL</name>
<dbReference type="InterPro" id="IPR036582">
    <property type="entry name" value="Mao_N_sf"/>
</dbReference>
<evidence type="ECO:0000313" key="4">
    <source>
        <dbReference type="Proteomes" id="UP001344632"/>
    </source>
</evidence>
<protein>
    <submittedName>
        <fullName evidence="3">Stalk domain-containing protein</fullName>
    </submittedName>
</protein>
<evidence type="ECO:0000256" key="1">
    <source>
        <dbReference type="SAM" id="SignalP"/>
    </source>
</evidence>
<accession>A0ABU6GP15</accession>
<dbReference type="Gene3D" id="3.30.457.10">
    <property type="entry name" value="Copper amine oxidase-like, N-terminal domain"/>
    <property type="match status" value="1"/>
</dbReference>
<sequence length="653" mass="72522">MGKKGHARMKRTAILKMGSALLACSVIFSAAVPAWADSAAADKLTFKVKTGSTSAFMNGKEEKIVKPYSDHGVVMVPLGLFKRTFGSEVRLENSNVVKVMYGAHTISMTIGSPIAWVDGRKVKFDAAPAMVSGTLMVPLRLVAEGIGASIAPESTGSLTVSLTPSEDAVDDEDVGIDADLGKTKIGNSFYQWTMNYPSGLILGSGEQDESIVSFSDSEDTYYFEVHAKDQDVKLGADELLEQLVEDAKDGGEIVVDRESFPQAKAPYARIIAKDGDGTFWESRMYYSNDRVYEVYFADLKAANYKDLKKYAGLLNSFSPGYNAADKTVKDLSTVKNGMWTEYNDDYGVSLDVPAGWSVDNTNMYYESKDGSYLKLNVSSSPKGSSLEQWSEDLKTWLKESFVQDAYQIVNTYPMEISGEKGLVNEVRYNYGDGWVTEYEVMVLHNGYRYYTEYTVPEDQKGDLSKFKDLMNSIDIDFEVVSDTFGKMEEDAFLISKSKTTTKTSKAFQYQINIPQYWTANQDKFEKSPVEYQFVGGRLRITAEKSTSLEAAVSQLKSYYAEAAKYQKDLKLEKTENITFAGEPAVSITLHQVKDGIPYSARQILLQKNDIVYTISTSLNDANATASQKDALEQTLKSFTWTPSKSDLIKQPQS</sequence>
<dbReference type="EMBL" id="JARLKZ010000012">
    <property type="protein sequence ID" value="MEC0241479.1"/>
    <property type="molecule type" value="Genomic_DNA"/>
</dbReference>
<keyword evidence="1" id="KW-0732">Signal</keyword>
<feature type="chain" id="PRO_5045686996" evidence="1">
    <location>
        <begin position="37"/>
        <end position="653"/>
    </location>
</feature>
<evidence type="ECO:0000259" key="2">
    <source>
        <dbReference type="Pfam" id="PF07833"/>
    </source>
</evidence>
<dbReference type="Proteomes" id="UP001344632">
    <property type="component" value="Unassembled WGS sequence"/>
</dbReference>
<keyword evidence="4" id="KW-1185">Reference proteome</keyword>
<dbReference type="Gene3D" id="3.40.1000.10">
    <property type="entry name" value="Mog1/PsbP, alpha/beta/alpha sandwich"/>
    <property type="match status" value="2"/>
</dbReference>